<dbReference type="GO" id="GO:0003887">
    <property type="term" value="F:DNA-directed DNA polymerase activity"/>
    <property type="evidence" value="ECO:0007669"/>
    <property type="project" value="UniProtKB-EC"/>
</dbReference>
<evidence type="ECO:0000313" key="6">
    <source>
        <dbReference type="EMBL" id="MES1922190.1"/>
    </source>
</evidence>
<evidence type="ECO:0000313" key="7">
    <source>
        <dbReference type="Proteomes" id="UP001439008"/>
    </source>
</evidence>
<evidence type="ECO:0000256" key="2">
    <source>
        <dbReference type="ARBA" id="ARBA00022679"/>
    </source>
</evidence>
<dbReference type="EMBL" id="JBDODL010002368">
    <property type="protein sequence ID" value="MES1922190.1"/>
    <property type="molecule type" value="Genomic_DNA"/>
</dbReference>
<dbReference type="Proteomes" id="UP001439008">
    <property type="component" value="Unassembled WGS sequence"/>
</dbReference>
<sequence length="351" mass="40953">IARKTLENAIKFANEIENCEVIYGDTDSLFIKIRSDKETALKIGKIIAQKISDSNPFPVELEFEKIYFPSILVSKKRYAGLKQEKSAGKWQQELEYKGLEVIRRDSFPLLSKLMDKALRTFLTNKNSHKNKKTIQNLFKNVKIFEKDFLFSKKCRAKIDKSYKSDRFLPLAAIVAKKRSSKNRRLAVLYGERIHFLINYKNSKKLADCLVPADSLKQGCNNTINFEYYQKLIENAFFRVFGDFFDFGEFKNSLRNFFRSQESVFQKMNTSYFGDGNKANEKSSVEEARNLLKRKEITDRFVKIRQICENCMDFSGVMGDIEDSNIGDLNGCTSIDCDIFFERRRNFFELTK</sequence>
<dbReference type="InterPro" id="IPR006134">
    <property type="entry name" value="DNA-dir_DNA_pol_B_multi_dom"/>
</dbReference>
<reference evidence="6 7" key="1">
    <citation type="journal article" date="2024" name="BMC Biol.">
        <title>Comparative genomics of Ascetosporea gives new insight into the evolutionary basis for animal parasitism in Rhizaria.</title>
        <authorList>
            <person name="Hiltunen Thoren M."/>
            <person name="Onut-Brannstrom I."/>
            <person name="Alfjorden A."/>
            <person name="Peckova H."/>
            <person name="Swords F."/>
            <person name="Hooper C."/>
            <person name="Holzer A.S."/>
            <person name="Bass D."/>
            <person name="Burki F."/>
        </authorList>
    </citation>
    <scope>NUCLEOTIDE SEQUENCE [LARGE SCALE GENOMIC DNA]</scope>
    <source>
        <strain evidence="6">20-A016</strain>
    </source>
</reference>
<keyword evidence="4" id="KW-0239">DNA-directed DNA polymerase</keyword>
<dbReference type="InterPro" id="IPR043502">
    <property type="entry name" value="DNA/RNA_pol_sf"/>
</dbReference>
<evidence type="ECO:0000256" key="4">
    <source>
        <dbReference type="ARBA" id="ARBA00022932"/>
    </source>
</evidence>
<keyword evidence="3 6" id="KW-0548">Nucleotidyltransferase</keyword>
<keyword evidence="2 6" id="KW-0808">Transferase</keyword>
<evidence type="ECO:0000256" key="3">
    <source>
        <dbReference type="ARBA" id="ARBA00022695"/>
    </source>
</evidence>
<dbReference type="InterPro" id="IPR030559">
    <property type="entry name" value="PolZ_Rev3"/>
</dbReference>
<dbReference type="SUPFAM" id="SSF56672">
    <property type="entry name" value="DNA/RNA polymerases"/>
    <property type="match status" value="1"/>
</dbReference>
<feature type="non-terminal residue" evidence="6">
    <location>
        <position position="1"/>
    </location>
</feature>
<evidence type="ECO:0000259" key="5">
    <source>
        <dbReference type="Pfam" id="PF00136"/>
    </source>
</evidence>
<dbReference type="PROSITE" id="PS00116">
    <property type="entry name" value="DNA_POLYMERASE_B"/>
    <property type="match status" value="1"/>
</dbReference>
<dbReference type="PANTHER" id="PTHR45812">
    <property type="entry name" value="DNA POLYMERASE ZETA CATALYTIC SUBUNIT"/>
    <property type="match status" value="1"/>
</dbReference>
<dbReference type="InterPro" id="IPR042087">
    <property type="entry name" value="DNA_pol_B_thumb"/>
</dbReference>
<organism evidence="6 7">
    <name type="scientific">Bonamia ostreae</name>
    <dbReference type="NCBI Taxonomy" id="126728"/>
    <lineage>
        <taxon>Eukaryota</taxon>
        <taxon>Sar</taxon>
        <taxon>Rhizaria</taxon>
        <taxon>Endomyxa</taxon>
        <taxon>Ascetosporea</taxon>
        <taxon>Haplosporida</taxon>
        <taxon>Bonamia</taxon>
    </lineage>
</organism>
<dbReference type="InterPro" id="IPR023211">
    <property type="entry name" value="DNA_pol_palm_dom_sf"/>
</dbReference>
<protein>
    <recommendedName>
        <fullName evidence="1">DNA-directed DNA polymerase</fullName>
        <ecNumber evidence="1">2.7.7.7</ecNumber>
    </recommendedName>
</protein>
<dbReference type="Gene3D" id="3.90.1600.10">
    <property type="entry name" value="Palm domain of DNA polymerase"/>
    <property type="match status" value="1"/>
</dbReference>
<feature type="domain" description="DNA-directed DNA polymerase family B multifunctional" evidence="5">
    <location>
        <begin position="8"/>
        <end position="239"/>
    </location>
</feature>
<comment type="caution">
    <text evidence="6">The sequence shown here is derived from an EMBL/GenBank/DDBJ whole genome shotgun (WGS) entry which is preliminary data.</text>
</comment>
<dbReference type="Pfam" id="PF00136">
    <property type="entry name" value="DNA_pol_B"/>
    <property type="match status" value="1"/>
</dbReference>
<dbReference type="Gene3D" id="1.10.132.60">
    <property type="entry name" value="DNA polymerase family B, C-terminal domain"/>
    <property type="match status" value="1"/>
</dbReference>
<dbReference type="PANTHER" id="PTHR45812:SF1">
    <property type="entry name" value="DNA POLYMERASE ZETA CATALYTIC SUBUNIT"/>
    <property type="match status" value="1"/>
</dbReference>
<accession>A0ABV2AR82</accession>
<proteinExistence type="predicted"/>
<keyword evidence="7" id="KW-1185">Reference proteome</keyword>
<name>A0ABV2AR82_9EUKA</name>
<evidence type="ECO:0000256" key="1">
    <source>
        <dbReference type="ARBA" id="ARBA00012417"/>
    </source>
</evidence>
<dbReference type="InterPro" id="IPR017964">
    <property type="entry name" value="DNA-dir_DNA_pol_B_CS"/>
</dbReference>
<gene>
    <name evidence="6" type="primary">REV3_2</name>
    <name evidence="6" type="ORF">MHBO_003704</name>
</gene>
<dbReference type="EC" id="2.7.7.7" evidence="1"/>